<dbReference type="PANTHER" id="PTHR10869">
    <property type="entry name" value="PROLYL 4-HYDROXYLASE ALPHA SUBUNIT"/>
    <property type="match status" value="1"/>
</dbReference>
<evidence type="ECO:0000256" key="5">
    <source>
        <dbReference type="ARBA" id="ARBA00023004"/>
    </source>
</evidence>
<name>A0AAU8I3E2_9XANT</name>
<dbReference type="Gene3D" id="2.60.120.620">
    <property type="entry name" value="q2cbj1_9rhob like domain"/>
    <property type="match status" value="1"/>
</dbReference>
<evidence type="ECO:0000313" key="9">
    <source>
        <dbReference type="Proteomes" id="UP001430647"/>
    </source>
</evidence>
<evidence type="ECO:0000256" key="2">
    <source>
        <dbReference type="ARBA" id="ARBA00022723"/>
    </source>
</evidence>
<comment type="cofactor">
    <cofactor evidence="1">
        <name>L-ascorbate</name>
        <dbReference type="ChEBI" id="CHEBI:38290"/>
    </cofactor>
</comment>
<dbReference type="KEGG" id="xin:Q7W82_17030"/>
<evidence type="ECO:0000256" key="1">
    <source>
        <dbReference type="ARBA" id="ARBA00001961"/>
    </source>
</evidence>
<evidence type="ECO:0000313" key="7">
    <source>
        <dbReference type="EMBL" id="MCI2261452.1"/>
    </source>
</evidence>
<dbReference type="Pfam" id="PF13640">
    <property type="entry name" value="2OG-FeII_Oxy_3"/>
    <property type="match status" value="1"/>
</dbReference>
<protein>
    <submittedName>
        <fullName evidence="8">2OG-Fe(II) oxygenase</fullName>
    </submittedName>
</protein>
<dbReference type="SMART" id="SM00702">
    <property type="entry name" value="P4Hc"/>
    <property type="match status" value="1"/>
</dbReference>
<dbReference type="GO" id="GO:0051213">
    <property type="term" value="F:dioxygenase activity"/>
    <property type="evidence" value="ECO:0007669"/>
    <property type="project" value="UniProtKB-KW"/>
</dbReference>
<keyword evidence="5" id="KW-0408">Iron</keyword>
<dbReference type="EMBL" id="JAKJPQ010000005">
    <property type="protein sequence ID" value="MCI2261452.1"/>
    <property type="molecule type" value="Genomic_DNA"/>
</dbReference>
<reference evidence="8" key="3">
    <citation type="submission" date="2023-08" db="EMBL/GenBank/DDBJ databases">
        <title>Complete genome sequence of Xanthomonas indica.</title>
        <authorList>
            <person name="Patil P.B."/>
            <person name="Rana R."/>
        </authorList>
    </citation>
    <scope>NUCLEOTIDE SEQUENCE</scope>
    <source>
        <strain evidence="8">PPL560</strain>
    </source>
</reference>
<sequence>MKALSDYIRTYDDALPLPFCQQLIDGFESSRAHHLRNGSTLHAALGESNWTELDIGKLADPAFLGFFLDRIERYLARYNQELGLTLPIPYRPTIDRLILKKYQVGGTDRFQPHFDAVDAVSERYLVFLWYLNDVREGGTTRFCDLDVETTPRAGRLLMFPPYWMYQHVGEPPVSNDKYILSTYLMFKR</sequence>
<keyword evidence="3" id="KW-0223">Dioxygenase</keyword>
<reference evidence="7" key="2">
    <citation type="submission" date="2022-01" db="EMBL/GenBank/DDBJ databases">
        <authorList>
            <person name="Rana R."/>
            <person name="Patil P.B."/>
        </authorList>
    </citation>
    <scope>NUCLEOTIDE SEQUENCE</scope>
    <source>
        <strain evidence="7">PPL560</strain>
    </source>
</reference>
<dbReference type="PANTHER" id="PTHR10869:SF246">
    <property type="entry name" value="TRANSMEMBRANE PROLYL 4-HYDROXYLASE"/>
    <property type="match status" value="1"/>
</dbReference>
<dbReference type="InterPro" id="IPR006620">
    <property type="entry name" value="Pro_4_hyd_alph"/>
</dbReference>
<evidence type="ECO:0000259" key="6">
    <source>
        <dbReference type="SMART" id="SM00702"/>
    </source>
</evidence>
<keyword evidence="2" id="KW-0479">Metal-binding</keyword>
<feature type="domain" description="Prolyl 4-hydroxylase alpha subunit" evidence="6">
    <location>
        <begin position="6"/>
        <end position="185"/>
    </location>
</feature>
<gene>
    <name evidence="7" type="ORF">L3V74_07860</name>
    <name evidence="8" type="ORF">Q7W82_17030</name>
</gene>
<organism evidence="8">
    <name type="scientific">Xanthomonas indica</name>
    <dbReference type="NCBI Taxonomy" id="2912242"/>
    <lineage>
        <taxon>Bacteria</taxon>
        <taxon>Pseudomonadati</taxon>
        <taxon>Pseudomonadota</taxon>
        <taxon>Gammaproteobacteria</taxon>
        <taxon>Lysobacterales</taxon>
        <taxon>Lysobacteraceae</taxon>
        <taxon>Xanthomonas</taxon>
    </lineage>
</organism>
<evidence type="ECO:0000313" key="8">
    <source>
        <dbReference type="EMBL" id="XCI79952.1"/>
    </source>
</evidence>
<dbReference type="InterPro" id="IPR044862">
    <property type="entry name" value="Pro_4_hyd_alph_FE2OG_OXY"/>
</dbReference>
<dbReference type="GO" id="GO:0005506">
    <property type="term" value="F:iron ion binding"/>
    <property type="evidence" value="ECO:0007669"/>
    <property type="project" value="InterPro"/>
</dbReference>
<proteinExistence type="predicted"/>
<dbReference type="EMBL" id="CP131914">
    <property type="protein sequence ID" value="XCI79952.1"/>
    <property type="molecule type" value="Genomic_DNA"/>
</dbReference>
<dbReference type="GO" id="GO:0031418">
    <property type="term" value="F:L-ascorbic acid binding"/>
    <property type="evidence" value="ECO:0007669"/>
    <property type="project" value="InterPro"/>
</dbReference>
<dbReference type="GO" id="GO:0016705">
    <property type="term" value="F:oxidoreductase activity, acting on paired donors, with incorporation or reduction of molecular oxygen"/>
    <property type="evidence" value="ECO:0007669"/>
    <property type="project" value="InterPro"/>
</dbReference>
<reference evidence="7 9" key="1">
    <citation type="journal article" date="2022" name="Curr. Microbiol.">
        <title>Xanthomonas indica sp. nov., a Novel Member of Non-Pathogenic Xanthomonas Community from Healthy Rice Seeds.</title>
        <authorList>
            <person name="Rana R."/>
            <person name="Madhavan V.N."/>
            <person name="Saroha T."/>
            <person name="Bansal K."/>
            <person name="Kaur A."/>
            <person name="Sonti R.V."/>
            <person name="Patel H.K."/>
            <person name="Patil P.B."/>
        </authorList>
    </citation>
    <scope>NUCLEOTIDE SEQUENCE [LARGE SCALE GENOMIC DNA]</scope>
    <source>
        <strain evidence="7 9">PPL560</strain>
    </source>
</reference>
<dbReference type="AlphaFoldDB" id="A0AAU8I3E2"/>
<dbReference type="InterPro" id="IPR045054">
    <property type="entry name" value="P4HA-like"/>
</dbReference>
<keyword evidence="4" id="KW-0560">Oxidoreductase</keyword>
<dbReference type="Proteomes" id="UP001430647">
    <property type="component" value="Unassembled WGS sequence"/>
</dbReference>
<evidence type="ECO:0000256" key="3">
    <source>
        <dbReference type="ARBA" id="ARBA00022964"/>
    </source>
</evidence>
<keyword evidence="9" id="KW-1185">Reference proteome</keyword>
<evidence type="ECO:0000256" key="4">
    <source>
        <dbReference type="ARBA" id="ARBA00023002"/>
    </source>
</evidence>
<accession>A0AAU8I3E2</accession>
<dbReference type="RefSeq" id="WP_242159470.1">
    <property type="nucleotide sequence ID" value="NZ_CP131914.1"/>
</dbReference>